<evidence type="ECO:0000313" key="4">
    <source>
        <dbReference type="EMBL" id="CAB4154135.1"/>
    </source>
</evidence>
<protein>
    <submittedName>
        <fullName evidence="6">ParB/Sulfiredoxin</fullName>
    </submittedName>
</protein>
<dbReference type="InterPro" id="IPR036086">
    <property type="entry name" value="ParB/Sulfiredoxin_sf"/>
</dbReference>
<dbReference type="InterPro" id="IPR029063">
    <property type="entry name" value="SAM-dependent_MTases_sf"/>
</dbReference>
<name>A0A6J7XGK5_9CAUD</name>
<evidence type="ECO:0000256" key="2">
    <source>
        <dbReference type="ARBA" id="ARBA00022679"/>
    </source>
</evidence>
<dbReference type="InterPro" id="IPR002941">
    <property type="entry name" value="DNA_methylase_N4/N6"/>
</dbReference>
<dbReference type="Gene3D" id="3.90.1530.10">
    <property type="entry name" value="Conserved hypothetical protein from pyrococcus furiosus pfu- 392566-001, ParB domain"/>
    <property type="match status" value="1"/>
</dbReference>
<sequence length="409" mass="45172">MKITQKKVTELIPYVNNSRTHSDEQVAQIAASIKEFGWTNPILVDGSNGIIAGHGRLLAARKLGFKEVPTIELADLTDTQRKAYIIADNRLALNAGWDNELLTIELNDLLADGFALEMLGFDPKELNALLVPEVIQGLTDEDAVPDVPEDPKTKLGDIYQLGNHRLMCGDSTSIDAVDKLMDGQKADMVFTSPPYNADAKVGQGDIFNGKKSVKLYAEGYSDKLPSSEYVDFAASVLEVCFAVTDGFIFWNVSYNAKSRFEYIQQISGRLPYLVEQICWKKSSTIPFKGSLMRDWEPIFLFSTNKQPVAVKEVTSNFWNISNTGAQTENHKACFPVALAEKGISIVANNTGLVFDPFGGSGSTLIACEKTSRINRSMELDPKYCDVIVKRWEDFTGKKAVLLTELAETA</sequence>
<evidence type="ECO:0000313" key="6">
    <source>
        <dbReference type="EMBL" id="CAB5230092.1"/>
    </source>
</evidence>
<dbReference type="Gene3D" id="3.40.50.150">
    <property type="entry name" value="Vaccinia Virus protein VP39"/>
    <property type="match status" value="1"/>
</dbReference>
<evidence type="ECO:0000259" key="3">
    <source>
        <dbReference type="SMART" id="SM00470"/>
    </source>
</evidence>
<dbReference type="GO" id="GO:0008170">
    <property type="term" value="F:N-methyltransferase activity"/>
    <property type="evidence" value="ECO:0007669"/>
    <property type="project" value="InterPro"/>
</dbReference>
<keyword evidence="1" id="KW-0489">Methyltransferase</keyword>
<proteinExistence type="predicted"/>
<dbReference type="InterPro" id="IPR003115">
    <property type="entry name" value="ParB_N"/>
</dbReference>
<dbReference type="SUPFAM" id="SSF53335">
    <property type="entry name" value="S-adenosyl-L-methionine-dependent methyltransferases"/>
    <property type="match status" value="1"/>
</dbReference>
<dbReference type="GO" id="GO:0007059">
    <property type="term" value="P:chromosome segregation"/>
    <property type="evidence" value="ECO:0007669"/>
    <property type="project" value="TreeGrafter"/>
</dbReference>
<dbReference type="PRINTS" id="PR00508">
    <property type="entry name" value="S21N4MTFRASE"/>
</dbReference>
<reference evidence="6" key="1">
    <citation type="submission" date="2020-05" db="EMBL/GenBank/DDBJ databases">
        <authorList>
            <person name="Chiriac C."/>
            <person name="Salcher M."/>
            <person name="Ghai R."/>
            <person name="Kavagutti S V."/>
        </authorList>
    </citation>
    <scope>NUCLEOTIDE SEQUENCE</scope>
</reference>
<dbReference type="GO" id="GO:0032259">
    <property type="term" value="P:methylation"/>
    <property type="evidence" value="ECO:0007669"/>
    <property type="project" value="UniProtKB-KW"/>
</dbReference>
<dbReference type="PANTHER" id="PTHR33375">
    <property type="entry name" value="CHROMOSOME-PARTITIONING PROTEIN PARB-RELATED"/>
    <property type="match status" value="1"/>
</dbReference>
<keyword evidence="2" id="KW-0808">Transferase</keyword>
<gene>
    <name evidence="5" type="ORF">UFOVP1117_34</name>
    <name evidence="6" type="ORF">UFOVP1570_35</name>
    <name evidence="4" type="ORF">UFOVP632_31</name>
</gene>
<accession>A0A6J7XGK5</accession>
<dbReference type="Pfam" id="PF01555">
    <property type="entry name" value="N6_N4_Mtase"/>
    <property type="match status" value="1"/>
</dbReference>
<dbReference type="SMART" id="SM00470">
    <property type="entry name" value="ParB"/>
    <property type="match status" value="1"/>
</dbReference>
<evidence type="ECO:0000256" key="1">
    <source>
        <dbReference type="ARBA" id="ARBA00022603"/>
    </source>
</evidence>
<dbReference type="CDD" id="cd16403">
    <property type="entry name" value="ParB_N_like_MT"/>
    <property type="match status" value="1"/>
</dbReference>
<dbReference type="InterPro" id="IPR050336">
    <property type="entry name" value="Chromosome_partition/occlusion"/>
</dbReference>
<evidence type="ECO:0000313" key="5">
    <source>
        <dbReference type="EMBL" id="CAB4184784.1"/>
    </source>
</evidence>
<dbReference type="InterPro" id="IPR015840">
    <property type="entry name" value="DNA_MeTrfase_ParB"/>
</dbReference>
<dbReference type="SUPFAM" id="SSF110849">
    <property type="entry name" value="ParB/Sulfiredoxin"/>
    <property type="match status" value="1"/>
</dbReference>
<dbReference type="InterPro" id="IPR001091">
    <property type="entry name" value="RM_Methyltransferase"/>
</dbReference>
<organism evidence="6">
    <name type="scientific">uncultured Caudovirales phage</name>
    <dbReference type="NCBI Taxonomy" id="2100421"/>
    <lineage>
        <taxon>Viruses</taxon>
        <taxon>Duplodnaviria</taxon>
        <taxon>Heunggongvirae</taxon>
        <taxon>Uroviricota</taxon>
        <taxon>Caudoviricetes</taxon>
        <taxon>Peduoviridae</taxon>
        <taxon>Maltschvirus</taxon>
        <taxon>Maltschvirus maltsch</taxon>
    </lineage>
</organism>
<dbReference type="EMBL" id="LR797062">
    <property type="protein sequence ID" value="CAB4184784.1"/>
    <property type="molecule type" value="Genomic_DNA"/>
</dbReference>
<dbReference type="PANTHER" id="PTHR33375:SF1">
    <property type="entry name" value="CHROMOSOME-PARTITIONING PROTEIN PARB-RELATED"/>
    <property type="match status" value="1"/>
</dbReference>
<dbReference type="EMBL" id="LR798414">
    <property type="protein sequence ID" value="CAB5230092.1"/>
    <property type="molecule type" value="Genomic_DNA"/>
</dbReference>
<dbReference type="GO" id="GO:0045881">
    <property type="term" value="P:positive regulation of sporulation resulting in formation of a cellular spore"/>
    <property type="evidence" value="ECO:0007669"/>
    <property type="project" value="TreeGrafter"/>
</dbReference>
<dbReference type="GO" id="GO:0003677">
    <property type="term" value="F:DNA binding"/>
    <property type="evidence" value="ECO:0007669"/>
    <property type="project" value="InterPro"/>
</dbReference>
<dbReference type="PIRSF" id="PIRSF036758">
    <property type="entry name" value="Aden_M_ParB"/>
    <property type="match status" value="1"/>
</dbReference>
<feature type="domain" description="ParB-like N-terminal" evidence="3">
    <location>
        <begin position="4"/>
        <end position="89"/>
    </location>
</feature>
<dbReference type="Pfam" id="PF02195">
    <property type="entry name" value="ParB_N"/>
    <property type="match status" value="1"/>
</dbReference>
<dbReference type="EMBL" id="LR796608">
    <property type="protein sequence ID" value="CAB4154135.1"/>
    <property type="molecule type" value="Genomic_DNA"/>
</dbReference>